<dbReference type="Gene3D" id="1.20.140.150">
    <property type="match status" value="1"/>
</dbReference>
<proteinExistence type="inferred from homology"/>
<evidence type="ECO:0000313" key="12">
    <source>
        <dbReference type="EMBL" id="KPP66980.1"/>
    </source>
</evidence>
<dbReference type="Proteomes" id="UP000034805">
    <property type="component" value="Unassembled WGS sequence"/>
</dbReference>
<evidence type="ECO:0000256" key="7">
    <source>
        <dbReference type="ARBA" id="ARBA00022949"/>
    </source>
</evidence>
<feature type="transmembrane region" description="Helical" evidence="11">
    <location>
        <begin position="79"/>
        <end position="100"/>
    </location>
</feature>
<evidence type="ECO:0000256" key="2">
    <source>
        <dbReference type="ARBA" id="ARBA00004651"/>
    </source>
</evidence>
<evidence type="ECO:0000256" key="4">
    <source>
        <dbReference type="ARBA" id="ARBA00022427"/>
    </source>
</evidence>
<accession>A0A0P7U9Z1</accession>
<feature type="transmembrane region" description="Helical" evidence="11">
    <location>
        <begin position="120"/>
        <end position="144"/>
    </location>
</feature>
<evidence type="ECO:0000256" key="3">
    <source>
        <dbReference type="ARBA" id="ARBA00008295"/>
    </source>
</evidence>
<evidence type="ECO:0000256" key="5">
    <source>
        <dbReference type="ARBA" id="ARBA00022475"/>
    </source>
</evidence>
<feature type="region of interest" description="Disordered" evidence="10">
    <location>
        <begin position="234"/>
        <end position="271"/>
    </location>
</feature>
<dbReference type="GO" id="GO:0005923">
    <property type="term" value="C:bicellular tight junction"/>
    <property type="evidence" value="ECO:0007669"/>
    <property type="project" value="UniProtKB-SubCell"/>
</dbReference>
<keyword evidence="5" id="KW-1003">Cell membrane</keyword>
<keyword evidence="4" id="KW-0796">Tight junction</keyword>
<evidence type="ECO:0000256" key="1">
    <source>
        <dbReference type="ARBA" id="ARBA00004435"/>
    </source>
</evidence>
<keyword evidence="9 11" id="KW-0472">Membrane</keyword>
<evidence type="ECO:0000313" key="13">
    <source>
        <dbReference type="Proteomes" id="UP000034805"/>
    </source>
</evidence>
<evidence type="ECO:0000256" key="8">
    <source>
        <dbReference type="ARBA" id="ARBA00022989"/>
    </source>
</evidence>
<dbReference type="InterPro" id="IPR004031">
    <property type="entry name" value="PMP22/EMP/MP20/Claudin"/>
</dbReference>
<feature type="transmembrane region" description="Helical" evidence="11">
    <location>
        <begin position="164"/>
        <end position="186"/>
    </location>
</feature>
<dbReference type="AlphaFoldDB" id="A0A0P7U9Z1"/>
<dbReference type="KEGG" id="sfm:108919995"/>
<comment type="caution">
    <text evidence="12">The sequence shown here is derived from an EMBL/GenBank/DDBJ whole genome shotgun (WGS) entry which is preliminary data.</text>
</comment>
<dbReference type="PRINTS" id="PR01385">
    <property type="entry name" value="CLAUDIN14"/>
</dbReference>
<evidence type="ECO:0000256" key="6">
    <source>
        <dbReference type="ARBA" id="ARBA00022692"/>
    </source>
</evidence>
<organism evidence="12 13">
    <name type="scientific">Scleropages formosus</name>
    <name type="common">Asian bonytongue</name>
    <name type="synonym">Osteoglossum formosum</name>
    <dbReference type="NCBI Taxonomy" id="113540"/>
    <lineage>
        <taxon>Eukaryota</taxon>
        <taxon>Metazoa</taxon>
        <taxon>Chordata</taxon>
        <taxon>Craniata</taxon>
        <taxon>Vertebrata</taxon>
        <taxon>Euteleostomi</taxon>
        <taxon>Actinopterygii</taxon>
        <taxon>Neopterygii</taxon>
        <taxon>Teleostei</taxon>
        <taxon>Osteoglossocephala</taxon>
        <taxon>Osteoglossomorpha</taxon>
        <taxon>Osteoglossiformes</taxon>
        <taxon>Osteoglossidae</taxon>
        <taxon>Scleropages</taxon>
    </lineage>
</organism>
<sequence>MASAPLELLGFFLGLLGLMGALVATILPHWRTSAFIGSNIVTAVVNTKGLWMVCVHQSTGTFQCESYNSMLALPTDLQAARAMMVISVALSVMGCATACLGMKCTVCLEEPAAKTKVAGAAGGCFLLAGFFCLVPVSWITNSVVQTFYQPAVPASHKYELGECLYVGLSSFLLSLLGGALLCLSCCDSCRDHRRFGRQGSWYPYHSRAPRASSHGRAYHPPTLQAGADMLTKHQMPKRNTSRSSGRSSGPDQDPKPALNNTAAGYDVTGYV</sequence>
<dbReference type="PROSITE" id="PS01346">
    <property type="entry name" value="CLAUDIN"/>
    <property type="match status" value="1"/>
</dbReference>
<dbReference type="EMBL" id="JARO02005316">
    <property type="protein sequence ID" value="KPP66980.1"/>
    <property type="molecule type" value="Genomic_DNA"/>
</dbReference>
<dbReference type="InterPro" id="IPR017974">
    <property type="entry name" value="Claudin_CS"/>
</dbReference>
<dbReference type="PANTHER" id="PTHR12002">
    <property type="entry name" value="CLAUDIN"/>
    <property type="match status" value="1"/>
</dbReference>
<dbReference type="PRINTS" id="PR01077">
    <property type="entry name" value="CLAUDIN"/>
</dbReference>
<dbReference type="GO" id="GO:0005886">
    <property type="term" value="C:plasma membrane"/>
    <property type="evidence" value="ECO:0007669"/>
    <property type="project" value="UniProtKB-SubCell"/>
</dbReference>
<comment type="subcellular location">
    <subcellularLocation>
        <location evidence="1">Cell junction</location>
        <location evidence="1">Tight junction</location>
    </subcellularLocation>
    <subcellularLocation>
        <location evidence="2">Cell membrane</location>
        <topology evidence="2">Multi-pass membrane protein</topology>
    </subcellularLocation>
</comment>
<dbReference type="Pfam" id="PF00822">
    <property type="entry name" value="PMP22_Claudin"/>
    <property type="match status" value="1"/>
</dbReference>
<keyword evidence="8 11" id="KW-1133">Transmembrane helix</keyword>
<dbReference type="STRING" id="113540.ENSSFOP00015015423"/>
<keyword evidence="7" id="KW-0965">Cell junction</keyword>
<evidence type="ECO:0000256" key="10">
    <source>
        <dbReference type="SAM" id="MobiDB-lite"/>
    </source>
</evidence>
<dbReference type="OrthoDB" id="9446875at2759"/>
<evidence type="ECO:0000256" key="9">
    <source>
        <dbReference type="ARBA" id="ARBA00023136"/>
    </source>
</evidence>
<evidence type="ECO:0000256" key="11">
    <source>
        <dbReference type="SAM" id="Phobius"/>
    </source>
</evidence>
<dbReference type="FunFam" id="1.20.140.150:FF:000001">
    <property type="entry name" value="Claudin"/>
    <property type="match status" value="1"/>
</dbReference>
<name>A0A0P7U9Z1_SCLFO</name>
<comment type="similarity">
    <text evidence="3">Belongs to the claudin family.</text>
</comment>
<reference evidence="12 13" key="1">
    <citation type="submission" date="2015-08" db="EMBL/GenBank/DDBJ databases">
        <title>The genome of the Asian arowana (Scleropages formosus).</title>
        <authorList>
            <person name="Tan M.H."/>
            <person name="Gan H.M."/>
            <person name="Croft L.J."/>
            <person name="Austin C.M."/>
        </authorList>
    </citation>
    <scope>NUCLEOTIDE SEQUENCE [LARGE SCALE GENOMIC DNA]</scope>
    <source>
        <strain evidence="12">Aro1</strain>
    </source>
</reference>
<dbReference type="GO" id="GO:0005198">
    <property type="term" value="F:structural molecule activity"/>
    <property type="evidence" value="ECO:0007669"/>
    <property type="project" value="InterPro"/>
</dbReference>
<gene>
    <name evidence="12" type="ORF">Z043_114472</name>
</gene>
<dbReference type="InterPro" id="IPR006187">
    <property type="entry name" value="Claudin"/>
</dbReference>
<protein>
    <submittedName>
        <fullName evidence="12">Claudin-14-like</fullName>
    </submittedName>
</protein>
<keyword evidence="6 11" id="KW-0812">Transmembrane</keyword>